<evidence type="ECO:0000313" key="2">
    <source>
        <dbReference type="Proteomes" id="UP001163324"/>
    </source>
</evidence>
<accession>A0ACC0UQ69</accession>
<evidence type="ECO:0000313" key="1">
    <source>
        <dbReference type="EMBL" id="KAI9896255.1"/>
    </source>
</evidence>
<organism evidence="1 2">
    <name type="scientific">Trichothecium roseum</name>
    <dbReference type="NCBI Taxonomy" id="47278"/>
    <lineage>
        <taxon>Eukaryota</taxon>
        <taxon>Fungi</taxon>
        <taxon>Dikarya</taxon>
        <taxon>Ascomycota</taxon>
        <taxon>Pezizomycotina</taxon>
        <taxon>Sordariomycetes</taxon>
        <taxon>Hypocreomycetidae</taxon>
        <taxon>Hypocreales</taxon>
        <taxon>Hypocreales incertae sedis</taxon>
        <taxon>Trichothecium</taxon>
    </lineage>
</organism>
<reference evidence="1" key="1">
    <citation type="submission" date="2022-10" db="EMBL/GenBank/DDBJ databases">
        <title>Complete Genome of Trichothecium roseum strain YXFP-22015, a Plant Pathogen Isolated from Citrus.</title>
        <authorList>
            <person name="Wang Y."/>
            <person name="Zhu L."/>
        </authorList>
    </citation>
    <scope>NUCLEOTIDE SEQUENCE</scope>
    <source>
        <strain evidence="1">YXFP-22015</strain>
    </source>
</reference>
<proteinExistence type="predicted"/>
<name>A0ACC0UQ69_9HYPO</name>
<protein>
    <submittedName>
        <fullName evidence="1">Uncharacterized protein</fullName>
    </submittedName>
</protein>
<comment type="caution">
    <text evidence="1">The sequence shown here is derived from an EMBL/GenBank/DDBJ whole genome shotgun (WGS) entry which is preliminary data.</text>
</comment>
<dbReference type="Proteomes" id="UP001163324">
    <property type="component" value="Chromosome 9"/>
</dbReference>
<dbReference type="EMBL" id="CM047948">
    <property type="protein sequence ID" value="KAI9896255.1"/>
    <property type="molecule type" value="Genomic_DNA"/>
</dbReference>
<sequence length="155" mass="17186">MSPWMHIRIAMSAPTRRDSQSSQSGSSFQRPKLLRSNATEPSVSSSDTARASLTTSPHRAAELLNKVVYIPSAYDGGEHHHHHHHHHAAAAAAAAPEKLCRRTTERYMMDRRDSSSSQPATAGATMMGDSYSGSYFSFPSFDVWEQPKEAEEDER</sequence>
<keyword evidence="2" id="KW-1185">Reference proteome</keyword>
<gene>
    <name evidence="1" type="ORF">N3K66_008427</name>
</gene>